<dbReference type="InterPro" id="IPR036866">
    <property type="entry name" value="RibonucZ/Hydroxyglut_hydro"/>
</dbReference>
<dbReference type="CDD" id="cd07742">
    <property type="entry name" value="metallo-hydrolase-like_MBL-fold"/>
    <property type="match status" value="1"/>
</dbReference>
<dbReference type="STRING" id="1791.GCA_001049355_03679"/>
<dbReference type="KEGG" id="mauu:NCTC10437_04830"/>
<dbReference type="Proteomes" id="UP000279306">
    <property type="component" value="Chromosome"/>
</dbReference>
<sequence>MHVKVHHLNCGTLRTLAVGHQVCHVLLVESDNGLVLVDTGFGIQDCDDPRRFGRLRRRLIRPALDHSETALRQIEQLGFTRSDVRHIIVTHFDADHIGGLADFPDARVHLTAAEAFGAMRSRSVGDRIRFRRAQWAHGPKIVEHDPAGEAWRGFAAAKELTEIGPGFVLVSLPGHTLGHACVAVDAGHRWVLHAGDSFYHHGTLAGAPVPRALARLEKLVALDQKLVEDNHIRLTELHRREDPDLMIVCSHDAALYERARATATA</sequence>
<feature type="domain" description="Metallo-beta-lactamase" evidence="6">
    <location>
        <begin position="22"/>
        <end position="231"/>
    </location>
</feature>
<evidence type="ECO:0000256" key="1">
    <source>
        <dbReference type="ARBA" id="ARBA00001947"/>
    </source>
</evidence>
<dbReference type="SMART" id="SM00849">
    <property type="entry name" value="Lactamase_B"/>
    <property type="match status" value="1"/>
</dbReference>
<evidence type="ECO:0000256" key="5">
    <source>
        <dbReference type="ARBA" id="ARBA00022833"/>
    </source>
</evidence>
<dbReference type="GO" id="GO:0046872">
    <property type="term" value="F:metal ion binding"/>
    <property type="evidence" value="ECO:0007669"/>
    <property type="project" value="UniProtKB-KW"/>
</dbReference>
<dbReference type="InterPro" id="IPR001279">
    <property type="entry name" value="Metallo-B-lactamas"/>
</dbReference>
<comment type="cofactor">
    <cofactor evidence="1">
        <name>Zn(2+)</name>
        <dbReference type="ChEBI" id="CHEBI:29105"/>
    </cofactor>
</comment>
<evidence type="ECO:0000259" key="6">
    <source>
        <dbReference type="SMART" id="SM00849"/>
    </source>
</evidence>
<protein>
    <submittedName>
        <fullName evidence="7">Beta-lactamase domain-containing protein</fullName>
        <ecNumber evidence="7">3.1.1.81</ecNumber>
    </submittedName>
</protein>
<reference evidence="7 8" key="1">
    <citation type="submission" date="2018-12" db="EMBL/GenBank/DDBJ databases">
        <authorList>
            <consortium name="Pathogen Informatics"/>
        </authorList>
    </citation>
    <scope>NUCLEOTIDE SEQUENCE [LARGE SCALE GENOMIC DNA]</scope>
    <source>
        <strain evidence="7 8">NCTC10437</strain>
    </source>
</reference>
<dbReference type="EC" id="3.1.1.81" evidence="7"/>
<accession>A0A3S4VXM1</accession>
<dbReference type="GO" id="GO:0102007">
    <property type="term" value="F:acyl-L-homoserine-lactone lactonohydrolase activity"/>
    <property type="evidence" value="ECO:0007669"/>
    <property type="project" value="UniProtKB-EC"/>
</dbReference>
<proteinExistence type="inferred from homology"/>
<name>A0A3S4VXM1_MYCAU</name>
<evidence type="ECO:0000256" key="4">
    <source>
        <dbReference type="ARBA" id="ARBA00022801"/>
    </source>
</evidence>
<dbReference type="EMBL" id="LR134356">
    <property type="protein sequence ID" value="VEG57814.1"/>
    <property type="molecule type" value="Genomic_DNA"/>
</dbReference>
<dbReference type="PANTHER" id="PTHR42978">
    <property type="entry name" value="QUORUM-QUENCHING LACTONASE YTNP-RELATED-RELATED"/>
    <property type="match status" value="1"/>
</dbReference>
<comment type="similarity">
    <text evidence="2">Belongs to the metallo-beta-lactamase superfamily.</text>
</comment>
<evidence type="ECO:0000313" key="8">
    <source>
        <dbReference type="Proteomes" id="UP000279306"/>
    </source>
</evidence>
<keyword evidence="8" id="KW-1185">Reference proteome</keyword>
<evidence type="ECO:0000256" key="2">
    <source>
        <dbReference type="ARBA" id="ARBA00007749"/>
    </source>
</evidence>
<dbReference type="SUPFAM" id="SSF56281">
    <property type="entry name" value="Metallo-hydrolase/oxidoreductase"/>
    <property type="match status" value="1"/>
</dbReference>
<evidence type="ECO:0000256" key="3">
    <source>
        <dbReference type="ARBA" id="ARBA00022723"/>
    </source>
</evidence>
<dbReference type="AlphaFoldDB" id="A0A3S4VXM1"/>
<evidence type="ECO:0000313" key="7">
    <source>
        <dbReference type="EMBL" id="VEG57814.1"/>
    </source>
</evidence>
<dbReference type="Gene3D" id="3.60.15.10">
    <property type="entry name" value="Ribonuclease Z/Hydroxyacylglutathione hydrolase-like"/>
    <property type="match status" value="1"/>
</dbReference>
<keyword evidence="4 7" id="KW-0378">Hydrolase</keyword>
<gene>
    <name evidence="7" type="primary">aiiA_3</name>
    <name evidence="7" type="ORF">NCTC10437_04830</name>
</gene>
<organism evidence="7 8">
    <name type="scientific">Mycolicibacterium aurum</name>
    <name type="common">Mycobacterium aurum</name>
    <dbReference type="NCBI Taxonomy" id="1791"/>
    <lineage>
        <taxon>Bacteria</taxon>
        <taxon>Bacillati</taxon>
        <taxon>Actinomycetota</taxon>
        <taxon>Actinomycetes</taxon>
        <taxon>Mycobacteriales</taxon>
        <taxon>Mycobacteriaceae</taxon>
        <taxon>Mycolicibacterium</taxon>
    </lineage>
</organism>
<dbReference type="Pfam" id="PF00753">
    <property type="entry name" value="Lactamase_B"/>
    <property type="match status" value="1"/>
</dbReference>
<keyword evidence="5" id="KW-0862">Zinc</keyword>
<dbReference type="InterPro" id="IPR051013">
    <property type="entry name" value="MBL_superfamily_lactonases"/>
</dbReference>
<keyword evidence="3" id="KW-0479">Metal-binding</keyword>
<dbReference type="PANTHER" id="PTHR42978:SF7">
    <property type="entry name" value="METALLO-HYDROLASE RV2300C-RELATED"/>
    <property type="match status" value="1"/>
</dbReference>